<evidence type="ECO:0000256" key="1">
    <source>
        <dbReference type="ARBA" id="ARBA00007553"/>
    </source>
</evidence>
<protein>
    <submittedName>
        <fullName evidence="6">Cell wall-binding repeat-containing protein</fullName>
    </submittedName>
</protein>
<feature type="signal peptide" evidence="3">
    <location>
        <begin position="1"/>
        <end position="33"/>
    </location>
</feature>
<dbReference type="InterPro" id="IPR006619">
    <property type="entry name" value="PGRP_domain_met/bac"/>
</dbReference>
<dbReference type="Pfam" id="PF04122">
    <property type="entry name" value="CW_binding_2"/>
    <property type="match status" value="3"/>
</dbReference>
<gene>
    <name evidence="6" type="ORF">OO014_16750</name>
</gene>
<reference evidence="6 7" key="1">
    <citation type="submission" date="2022-11" db="EMBL/GenBank/DDBJ databases">
        <title>Anaerobic phenanthrene biodegradation by a DNRA strain PheN6.</title>
        <authorList>
            <person name="Zhang Z."/>
        </authorList>
    </citation>
    <scope>NUCLEOTIDE SEQUENCE [LARGE SCALE GENOMIC DNA]</scope>
    <source>
        <strain evidence="6 7">PheN6</strain>
    </source>
</reference>
<evidence type="ECO:0000313" key="7">
    <source>
        <dbReference type="Proteomes" id="UP001150259"/>
    </source>
</evidence>
<dbReference type="Pfam" id="PF01510">
    <property type="entry name" value="Amidase_2"/>
    <property type="match status" value="1"/>
</dbReference>
<evidence type="ECO:0000256" key="2">
    <source>
        <dbReference type="SAM" id="MobiDB-lite"/>
    </source>
</evidence>
<dbReference type="SMART" id="SM00644">
    <property type="entry name" value="Ami_2"/>
    <property type="match status" value="1"/>
</dbReference>
<organism evidence="6 7">
    <name type="scientific">Intrasporangium calvum</name>
    <dbReference type="NCBI Taxonomy" id="53358"/>
    <lineage>
        <taxon>Bacteria</taxon>
        <taxon>Bacillati</taxon>
        <taxon>Actinomycetota</taxon>
        <taxon>Actinomycetes</taxon>
        <taxon>Micrococcales</taxon>
        <taxon>Intrasporangiaceae</taxon>
        <taxon>Intrasporangium</taxon>
    </lineage>
</organism>
<proteinExistence type="inferred from homology"/>
<accession>A0ABT5GKY3</accession>
<feature type="domain" description="N-acetylmuramoyl-L-alanine amidase" evidence="4">
    <location>
        <begin position="258"/>
        <end position="409"/>
    </location>
</feature>
<feature type="chain" id="PRO_5047452062" evidence="3">
    <location>
        <begin position="34"/>
        <end position="732"/>
    </location>
</feature>
<dbReference type="CDD" id="cd06583">
    <property type="entry name" value="PGRP"/>
    <property type="match status" value="1"/>
</dbReference>
<evidence type="ECO:0000256" key="3">
    <source>
        <dbReference type="SAM" id="SignalP"/>
    </source>
</evidence>
<dbReference type="RefSeq" id="WP_272463465.1">
    <property type="nucleotide sequence ID" value="NZ_JAPFQL010000091.1"/>
</dbReference>
<dbReference type="InterPro" id="IPR002502">
    <property type="entry name" value="Amidase_domain"/>
</dbReference>
<dbReference type="EMBL" id="JAPFQL010000091">
    <property type="protein sequence ID" value="MDC5698903.1"/>
    <property type="molecule type" value="Genomic_DNA"/>
</dbReference>
<name>A0ABT5GKY3_9MICO</name>
<feature type="region of interest" description="Disordered" evidence="2">
    <location>
        <begin position="29"/>
        <end position="63"/>
    </location>
</feature>
<sequence>MTPSTKRSARVAAVAAAATVLPLLISVTPPASAQDEPGDTSLAAPASSTDATTTSPPPATRVSSHALVAADKVPDAATLDSADAAEAAEHASGKRVTVRAASAAVDLPDLAVVGVTWRAGSAPGASVQYRTLKGSEWSDWEFIEVDPDHAPDDAEAKEAAAKVGGAREGSAPLITTDSDEVQVRLLAADGSSPDDAQLAVIDPGTFDATASETTSTSAAATTESASPTTESTQSSAESTTAVAQPEIRTRAQWGADETLRDPSEPDYGEVEAAIIHHTAGSNDYTQDDVPGIIRGIYAYHVKSKGWRDIGYNFLVDKWGRIWEGRYGGIDKAVIGAHAYGVNSWTMGTSVLGDYDIAPVPDAVSAALRDLIAWKADVHRFDVLGTTTIGGVTYKAISGHRNVNQTECPGDNLYAKLSWLRTETAALSPSATRIGGSDRYAVAAATSAATFAPGAPVAYIATGGTFPDALAAGPAGGFQDGPVLLTKTDLLVSATIDELTRLKPQRIVILGGTASVSTAVEQKLAAYAPTVTRIGGADRYRVAASTSAATFAPGAPVAYIATGGTFPDALAAGPAGGFQGGPVLLTKTDLLVSATIEELTRLKPQQIVVLGGTVSVSAAVEQQLAAYAPSVQRIGGADRYQVAAGTSRATFAVGAPVAYIATGGTFPDALAAGPVGGFQGGPVLLTKTDVLAAPTIEELTRLKPQRIVILGGTASVSEAVAKRLYNYEVPPAA</sequence>
<dbReference type="InterPro" id="IPR015510">
    <property type="entry name" value="PGRP"/>
</dbReference>
<dbReference type="PANTHER" id="PTHR11022:SF41">
    <property type="entry name" value="PEPTIDOGLYCAN-RECOGNITION PROTEIN LC-RELATED"/>
    <property type="match status" value="1"/>
</dbReference>
<feature type="region of interest" description="Disordered" evidence="2">
    <location>
        <begin position="209"/>
        <end position="262"/>
    </location>
</feature>
<evidence type="ECO:0000259" key="5">
    <source>
        <dbReference type="SMART" id="SM00701"/>
    </source>
</evidence>
<dbReference type="InterPro" id="IPR007253">
    <property type="entry name" value="Cell_wall-bd_2"/>
</dbReference>
<dbReference type="SMART" id="SM00701">
    <property type="entry name" value="PGRP"/>
    <property type="match status" value="1"/>
</dbReference>
<dbReference type="PANTHER" id="PTHR11022">
    <property type="entry name" value="PEPTIDOGLYCAN RECOGNITION PROTEIN"/>
    <property type="match status" value="1"/>
</dbReference>
<dbReference type="SUPFAM" id="SSF55846">
    <property type="entry name" value="N-acetylmuramoyl-L-alanine amidase-like"/>
    <property type="match status" value="1"/>
</dbReference>
<comment type="caution">
    <text evidence="6">The sequence shown here is derived from an EMBL/GenBank/DDBJ whole genome shotgun (WGS) entry which is preliminary data.</text>
</comment>
<keyword evidence="3" id="KW-0732">Signal</keyword>
<feature type="domain" description="Peptidoglycan recognition protein family" evidence="5">
    <location>
        <begin position="245"/>
        <end position="387"/>
    </location>
</feature>
<dbReference type="Gene3D" id="3.40.80.10">
    <property type="entry name" value="Peptidoglycan recognition protein-like"/>
    <property type="match status" value="1"/>
</dbReference>
<keyword evidence="7" id="KW-1185">Reference proteome</keyword>
<evidence type="ECO:0000313" key="6">
    <source>
        <dbReference type="EMBL" id="MDC5698903.1"/>
    </source>
</evidence>
<dbReference type="Proteomes" id="UP001150259">
    <property type="component" value="Unassembled WGS sequence"/>
</dbReference>
<dbReference type="InterPro" id="IPR036505">
    <property type="entry name" value="Amidase/PGRP_sf"/>
</dbReference>
<evidence type="ECO:0000259" key="4">
    <source>
        <dbReference type="SMART" id="SM00644"/>
    </source>
</evidence>
<feature type="compositionally biased region" description="Low complexity" evidence="2">
    <location>
        <begin position="209"/>
        <end position="243"/>
    </location>
</feature>
<feature type="compositionally biased region" description="Low complexity" evidence="2">
    <location>
        <begin position="40"/>
        <end position="63"/>
    </location>
</feature>
<comment type="similarity">
    <text evidence="1">Belongs to the N-acetylmuramoyl-L-alanine amidase 2 family.</text>
</comment>